<reference evidence="2 3" key="1">
    <citation type="submission" date="2016-10" db="EMBL/GenBank/DDBJ databases">
        <authorList>
            <person name="de Groot N.N."/>
        </authorList>
    </citation>
    <scope>NUCLEOTIDE SEQUENCE [LARGE SCALE GENOMIC DNA]</scope>
    <source>
        <strain evidence="2 3">DSM 16077</strain>
    </source>
</reference>
<feature type="transmembrane region" description="Helical" evidence="1">
    <location>
        <begin position="93"/>
        <end position="115"/>
    </location>
</feature>
<gene>
    <name evidence="2" type="ORF">SAMN04488568_102106</name>
</gene>
<name>A0A1G9MTM0_9PROT</name>
<dbReference type="AlphaFoldDB" id="A0A1G9MTM0"/>
<feature type="transmembrane region" description="Helical" evidence="1">
    <location>
        <begin position="191"/>
        <end position="212"/>
    </location>
</feature>
<keyword evidence="3" id="KW-1185">Reference proteome</keyword>
<keyword evidence="1" id="KW-0472">Membrane</keyword>
<dbReference type="RefSeq" id="WP_091766164.1">
    <property type="nucleotide sequence ID" value="NZ_FNHG01000002.1"/>
</dbReference>
<evidence type="ECO:0000256" key="1">
    <source>
        <dbReference type="SAM" id="Phobius"/>
    </source>
</evidence>
<feature type="transmembrane region" description="Helical" evidence="1">
    <location>
        <begin position="21"/>
        <end position="43"/>
    </location>
</feature>
<dbReference type="Proteomes" id="UP000199759">
    <property type="component" value="Unassembled WGS sequence"/>
</dbReference>
<evidence type="ECO:0000313" key="2">
    <source>
        <dbReference type="EMBL" id="SDL77632.1"/>
    </source>
</evidence>
<evidence type="ECO:0000313" key="3">
    <source>
        <dbReference type="Proteomes" id="UP000199759"/>
    </source>
</evidence>
<organism evidence="2 3">
    <name type="scientific">Maricaulis salignorans</name>
    <dbReference type="NCBI Taxonomy" id="144026"/>
    <lineage>
        <taxon>Bacteria</taxon>
        <taxon>Pseudomonadati</taxon>
        <taxon>Pseudomonadota</taxon>
        <taxon>Alphaproteobacteria</taxon>
        <taxon>Maricaulales</taxon>
        <taxon>Maricaulaceae</taxon>
        <taxon>Maricaulis</taxon>
    </lineage>
</organism>
<keyword evidence="1" id="KW-0812">Transmembrane</keyword>
<dbReference type="STRING" id="144026.SAMN04488568_102106"/>
<accession>A0A1G9MTM0</accession>
<dbReference type="EMBL" id="FNHG01000002">
    <property type="protein sequence ID" value="SDL77632.1"/>
    <property type="molecule type" value="Genomic_DNA"/>
</dbReference>
<keyword evidence="1" id="KW-1133">Transmembrane helix</keyword>
<dbReference type="OrthoDB" id="327431at2"/>
<protein>
    <submittedName>
        <fullName evidence="2">Uncharacterized protein</fullName>
    </submittedName>
</protein>
<feature type="transmembrane region" description="Helical" evidence="1">
    <location>
        <begin position="63"/>
        <end position="86"/>
    </location>
</feature>
<feature type="transmembrane region" description="Helical" evidence="1">
    <location>
        <begin position="135"/>
        <end position="154"/>
    </location>
</feature>
<sequence length="219" mass="23725">MFIGHYAPAFLGKRIAKTVPLWVLFAAVQLVDIAWGVFIATGIEHVRIIEGFTASNSLDLYDMPWTHSLVMALVWSLGAGWLWSLVARREKTLGGLIVGAAVFSHWLTDLIVHVPDLLLYPGSDIKFGFGLWNNFPVAMGLELALFLGAMAVYLTGTRAKGMAGRIWPLVATALMLGLFYLGMTTPPPEDLTLAGSSAVVMYLLICAIAAGFDLTRAAK</sequence>
<feature type="transmembrane region" description="Helical" evidence="1">
    <location>
        <begin position="166"/>
        <end position="185"/>
    </location>
</feature>
<proteinExistence type="predicted"/>